<reference evidence="3" key="1">
    <citation type="submission" date="2017-01" db="EMBL/GenBank/DDBJ databases">
        <authorList>
            <person name="Varghese N."/>
            <person name="Submissions S."/>
        </authorList>
    </citation>
    <scope>NUCLEOTIDE SEQUENCE [LARGE SCALE GENOMIC DNA]</scope>
    <source>
        <strain evidence="3">DSM 29430</strain>
    </source>
</reference>
<evidence type="ECO:0000313" key="3">
    <source>
        <dbReference type="Proteomes" id="UP000186684"/>
    </source>
</evidence>
<dbReference type="RefSeq" id="WP_076445749.1">
    <property type="nucleotide sequence ID" value="NZ_FTOQ01000002.1"/>
</dbReference>
<keyword evidence="1" id="KW-0175">Coiled coil</keyword>
<accession>A0A1N7L3R1</accession>
<feature type="coiled-coil region" evidence="1">
    <location>
        <begin position="10"/>
        <end position="85"/>
    </location>
</feature>
<evidence type="ECO:0000313" key="2">
    <source>
        <dbReference type="EMBL" id="SIS68431.1"/>
    </source>
</evidence>
<sequence length="115" mass="13230">MSLITPETRASALEEERQEFLETLKELRAALNDLKTKVRAEQMTREDKAEAKRLLEEARYWLRQVRETEAELVKIEREKAGIQGSWGLDLEKSRAEIQCRLARLPKCGCTGGLVD</sequence>
<keyword evidence="3" id="KW-1185">Reference proteome</keyword>
<dbReference type="OrthoDB" id="7873197at2"/>
<evidence type="ECO:0000256" key="1">
    <source>
        <dbReference type="SAM" id="Coils"/>
    </source>
</evidence>
<name>A0A1N7L3R1_9RHOB</name>
<protein>
    <submittedName>
        <fullName evidence="2">Uncharacterized protein</fullName>
    </submittedName>
</protein>
<dbReference type="EMBL" id="FTOQ01000002">
    <property type="protein sequence ID" value="SIS68431.1"/>
    <property type="molecule type" value="Genomic_DNA"/>
</dbReference>
<dbReference type="Proteomes" id="UP000186684">
    <property type="component" value="Unassembled WGS sequence"/>
</dbReference>
<gene>
    <name evidence="2" type="ORF">SAMN05421759_102348</name>
</gene>
<dbReference type="AlphaFoldDB" id="A0A1N7L3R1"/>
<organism evidence="2 3">
    <name type="scientific">Roseivivax lentus</name>
    <dbReference type="NCBI Taxonomy" id="633194"/>
    <lineage>
        <taxon>Bacteria</taxon>
        <taxon>Pseudomonadati</taxon>
        <taxon>Pseudomonadota</taxon>
        <taxon>Alphaproteobacteria</taxon>
        <taxon>Rhodobacterales</taxon>
        <taxon>Roseobacteraceae</taxon>
        <taxon>Roseivivax</taxon>
    </lineage>
</organism>
<dbReference type="STRING" id="633194.SAMN05421759_102348"/>
<proteinExistence type="predicted"/>